<name>A0A815FX33_9BILA</name>
<feature type="compositionally biased region" description="Basic and acidic residues" evidence="1">
    <location>
        <begin position="235"/>
        <end position="245"/>
    </location>
</feature>
<evidence type="ECO:0000313" key="4">
    <source>
        <dbReference type="Proteomes" id="UP000663832"/>
    </source>
</evidence>
<feature type="compositionally biased region" description="Basic and acidic residues" evidence="1">
    <location>
        <begin position="202"/>
        <end position="223"/>
    </location>
</feature>
<dbReference type="AlphaFoldDB" id="A0A815FX33"/>
<evidence type="ECO:0000256" key="1">
    <source>
        <dbReference type="SAM" id="MobiDB-lite"/>
    </source>
</evidence>
<feature type="compositionally biased region" description="Low complexity" evidence="1">
    <location>
        <begin position="317"/>
        <end position="367"/>
    </location>
</feature>
<gene>
    <name evidence="2" type="ORF">BJG266_LOCUS33884</name>
    <name evidence="3" type="ORF">QVE165_LOCUS51051</name>
</gene>
<feature type="region of interest" description="Disordered" evidence="1">
    <location>
        <begin position="189"/>
        <end position="283"/>
    </location>
</feature>
<dbReference type="EMBL" id="CAJNOM010001062">
    <property type="protein sequence ID" value="CAF1589465.1"/>
    <property type="molecule type" value="Genomic_DNA"/>
</dbReference>
<protein>
    <submittedName>
        <fullName evidence="2">Uncharacterized protein</fullName>
    </submittedName>
</protein>
<keyword evidence="4" id="KW-1185">Reference proteome</keyword>
<feature type="compositionally biased region" description="Low complexity" evidence="1">
    <location>
        <begin position="254"/>
        <end position="283"/>
    </location>
</feature>
<evidence type="ECO:0000313" key="3">
    <source>
        <dbReference type="EMBL" id="CAF1589465.1"/>
    </source>
</evidence>
<dbReference type="OrthoDB" id="10458108at2759"/>
<reference evidence="2" key="1">
    <citation type="submission" date="2021-02" db="EMBL/GenBank/DDBJ databases">
        <authorList>
            <person name="Nowell W R."/>
        </authorList>
    </citation>
    <scope>NUCLEOTIDE SEQUENCE</scope>
</reference>
<evidence type="ECO:0000313" key="5">
    <source>
        <dbReference type="Proteomes" id="UP000663877"/>
    </source>
</evidence>
<evidence type="ECO:0000313" key="2">
    <source>
        <dbReference type="EMBL" id="CAF1331054.1"/>
    </source>
</evidence>
<sequence length="379" mass="43828">MKFSEVDSINTSFYNESMAAQNHKKRIPRALSNMDTPDDRGYFDVYVRQSCRDERQDSFEQIRFPYARYNRRQYKFSRSWIRYSRRMPIYTNRFTRHTMIYSSNGVYVLPPLVTAYGRLISVAELMAYGYATMLKTHALMPSFFNAAYYAHTGAYLMRGMPRFNPETGVFMGGVQSQYESQFKPECDYEYEERTGDEEPISYEEKPTSYEEDTAEYKKPERKNNYYYRQRHRPRPHETTTTKAEDQSSEETTTEEYYSSEETTTPEYYSSEETTTEEYYSSEETTASKGLFTYFIITTHPTTHHATTHHETTHETTHSTTTEVYSSTTTGASSSRSTPAQSSTTTGAQTSTTTEVYSSRTTGGYSSTAGVWGDSVRTDG</sequence>
<dbReference type="EMBL" id="CAJNOI010000694">
    <property type="protein sequence ID" value="CAF1331054.1"/>
    <property type="molecule type" value="Genomic_DNA"/>
</dbReference>
<organism evidence="2 5">
    <name type="scientific">Adineta steineri</name>
    <dbReference type="NCBI Taxonomy" id="433720"/>
    <lineage>
        <taxon>Eukaryota</taxon>
        <taxon>Metazoa</taxon>
        <taxon>Spiralia</taxon>
        <taxon>Gnathifera</taxon>
        <taxon>Rotifera</taxon>
        <taxon>Eurotatoria</taxon>
        <taxon>Bdelloidea</taxon>
        <taxon>Adinetida</taxon>
        <taxon>Adinetidae</taxon>
        <taxon>Adineta</taxon>
    </lineage>
</organism>
<feature type="region of interest" description="Disordered" evidence="1">
    <location>
        <begin position="302"/>
        <end position="379"/>
    </location>
</feature>
<feature type="compositionally biased region" description="Acidic residues" evidence="1">
    <location>
        <begin position="189"/>
        <end position="201"/>
    </location>
</feature>
<comment type="caution">
    <text evidence="2">The sequence shown here is derived from an EMBL/GenBank/DDBJ whole genome shotgun (WGS) entry which is preliminary data.</text>
</comment>
<dbReference type="Proteomes" id="UP000663832">
    <property type="component" value="Unassembled WGS sequence"/>
</dbReference>
<accession>A0A815FX33</accession>
<dbReference type="Proteomes" id="UP000663877">
    <property type="component" value="Unassembled WGS sequence"/>
</dbReference>
<feature type="compositionally biased region" description="Basic and acidic residues" evidence="1">
    <location>
        <begin position="307"/>
        <end position="316"/>
    </location>
</feature>
<proteinExistence type="predicted"/>